<dbReference type="PANTHER" id="PTHR30287:SF2">
    <property type="entry name" value="BLL1001 PROTEIN"/>
    <property type="match status" value="1"/>
</dbReference>
<keyword evidence="9" id="KW-1185">Reference proteome</keyword>
<dbReference type="PANTHER" id="PTHR30287">
    <property type="entry name" value="MEMBRANE COMPONENT OF PREDICTED ABC SUPERFAMILY METABOLITE UPTAKE TRANSPORTER"/>
    <property type="match status" value="1"/>
</dbReference>
<keyword evidence="2" id="KW-1003">Cell membrane</keyword>
<evidence type="ECO:0000256" key="3">
    <source>
        <dbReference type="ARBA" id="ARBA00022692"/>
    </source>
</evidence>
<dbReference type="Proteomes" id="UP000631300">
    <property type="component" value="Unassembled WGS sequence"/>
</dbReference>
<sequence>MRRVWLAFTTLLSLARARPWEPVLIVFSIMVACAGLTAVSLINDSASQSNQASLNALSSPSLEVTAKRASQPLTKTDYAQLRQAGFDKLVAVTRNRLTLRCANGESMALDSLALDGTGAFFHQRINGESVSPDTLPAPVDAVAAAPATLSALGCAGKPLNLANGKKLPTPTANAQLPYGLIMMDMPVYYSLYSLDESPLSALIATRPVSDADITTLRRLLPPHLQASTAPQLTGNAQMSESFRLNLWAMGALMAVVSLFIVVNALNLMYRSRLATLVRLRQAGLSARALSAALFGELALYTGIASLAGVAAGAWLTLSFTPAIASTFISMFSANYIEAQPAIAVLFLKAWGLSMLALVVFMLLPVMRLSRLLTFNQARGPTVLPRWLGLIALAVALLAPALAFDRVSALAIVGLSLLCGCVCILAWLPPLLACLARATPRRLPVLHFSAASAVQLSQRTRMAVCAFFIALTANIAMNIMTDSFRTATYDWVEHRLSADGYVYTSSGAETLAAPEDLQLTPVYRADVTLNDLPARARSYPATLRARQGLVTDTIAPDAWALFTRGEGTFINQQLAFRRGLSVGDQVTITASRNSASAYTVVGIYPDYGNPDSQVLLPLDALASTENASGVFSVIAAPGAQTLIDNWAKTLDEETDYYSASALLTLSMQAFERTFTITRALNIATLSVAALSFLLAIVTVSLDIRPQLALLRSLGLGALRIHLALFTQYLLLCVGTALLSVPAGIGLAWVFIEKVNRFAFDWVYPLQIDAGVLLTSVLVSTGAILLILLVPLSKVRTRIDLRQQVAL</sequence>
<reference evidence="8" key="1">
    <citation type="journal article" date="2014" name="Int. J. Syst. Evol. Microbiol.">
        <title>Complete genome sequence of Corynebacterium casei LMG S-19264T (=DSM 44701T), isolated from a smear-ripened cheese.</title>
        <authorList>
            <consortium name="US DOE Joint Genome Institute (JGI-PGF)"/>
            <person name="Walter F."/>
            <person name="Albersmeier A."/>
            <person name="Kalinowski J."/>
            <person name="Ruckert C."/>
        </authorList>
    </citation>
    <scope>NUCLEOTIDE SEQUENCE</scope>
    <source>
        <strain evidence="8">KCTC 22164</strain>
    </source>
</reference>
<dbReference type="RefSeq" id="WP_189406162.1">
    <property type="nucleotide sequence ID" value="NZ_BMXP01000004.1"/>
</dbReference>
<keyword evidence="3 6" id="KW-0812">Transmembrane</keyword>
<evidence type="ECO:0000256" key="1">
    <source>
        <dbReference type="ARBA" id="ARBA00004651"/>
    </source>
</evidence>
<evidence type="ECO:0000313" key="9">
    <source>
        <dbReference type="Proteomes" id="UP000631300"/>
    </source>
</evidence>
<feature type="transmembrane region" description="Helical" evidence="6">
    <location>
        <begin position="721"/>
        <end position="750"/>
    </location>
</feature>
<evidence type="ECO:0000256" key="5">
    <source>
        <dbReference type="ARBA" id="ARBA00023136"/>
    </source>
</evidence>
<dbReference type="EMBL" id="BMXP01000004">
    <property type="protein sequence ID" value="GGW86787.1"/>
    <property type="molecule type" value="Genomic_DNA"/>
</dbReference>
<evidence type="ECO:0000259" key="7">
    <source>
        <dbReference type="Pfam" id="PF02687"/>
    </source>
</evidence>
<dbReference type="GO" id="GO:0005886">
    <property type="term" value="C:plasma membrane"/>
    <property type="evidence" value="ECO:0007669"/>
    <property type="project" value="UniProtKB-SubCell"/>
</dbReference>
<evidence type="ECO:0000256" key="2">
    <source>
        <dbReference type="ARBA" id="ARBA00022475"/>
    </source>
</evidence>
<feature type="transmembrane region" description="Helical" evidence="6">
    <location>
        <begin position="246"/>
        <end position="267"/>
    </location>
</feature>
<feature type="transmembrane region" description="Helical" evidence="6">
    <location>
        <begin position="408"/>
        <end position="427"/>
    </location>
</feature>
<evidence type="ECO:0000256" key="4">
    <source>
        <dbReference type="ARBA" id="ARBA00022989"/>
    </source>
</evidence>
<feature type="transmembrane region" description="Helical" evidence="6">
    <location>
        <begin position="770"/>
        <end position="790"/>
    </location>
</feature>
<feature type="transmembrane region" description="Helical" evidence="6">
    <location>
        <begin position="313"/>
        <end position="333"/>
    </location>
</feature>
<dbReference type="AlphaFoldDB" id="A0A918MZD5"/>
<feature type="transmembrane region" description="Helical" evidence="6">
    <location>
        <begin position="345"/>
        <end position="366"/>
    </location>
</feature>
<comment type="caution">
    <text evidence="8">The sequence shown here is derived from an EMBL/GenBank/DDBJ whole genome shotgun (WGS) entry which is preliminary data.</text>
</comment>
<organism evidence="8 9">
    <name type="scientific">Alteromonas halophila</name>
    <dbReference type="NCBI Taxonomy" id="516698"/>
    <lineage>
        <taxon>Bacteria</taxon>
        <taxon>Pseudomonadati</taxon>
        <taxon>Pseudomonadota</taxon>
        <taxon>Gammaproteobacteria</taxon>
        <taxon>Alteromonadales</taxon>
        <taxon>Alteromonadaceae</taxon>
        <taxon>Alteromonas/Salinimonas group</taxon>
        <taxon>Alteromonas</taxon>
    </lineage>
</organism>
<dbReference type="InterPro" id="IPR003838">
    <property type="entry name" value="ABC3_permease_C"/>
</dbReference>
<feature type="transmembrane region" description="Helical" evidence="6">
    <location>
        <begin position="288"/>
        <end position="307"/>
    </location>
</feature>
<name>A0A918MZD5_9ALTE</name>
<comment type="subcellular location">
    <subcellularLocation>
        <location evidence="1">Cell membrane</location>
        <topology evidence="1">Multi-pass membrane protein</topology>
    </subcellularLocation>
</comment>
<dbReference type="Pfam" id="PF02687">
    <property type="entry name" value="FtsX"/>
    <property type="match status" value="1"/>
</dbReference>
<feature type="transmembrane region" description="Helical" evidence="6">
    <location>
        <begin position="678"/>
        <end position="700"/>
    </location>
</feature>
<feature type="domain" description="ABC3 transporter permease C-terminal" evidence="7">
    <location>
        <begin position="681"/>
        <end position="795"/>
    </location>
</feature>
<keyword evidence="5 6" id="KW-0472">Membrane</keyword>
<gene>
    <name evidence="8" type="ORF">GCM10007391_20640</name>
</gene>
<reference evidence="8" key="2">
    <citation type="submission" date="2020-09" db="EMBL/GenBank/DDBJ databases">
        <authorList>
            <person name="Sun Q."/>
            <person name="Kim S."/>
        </authorList>
    </citation>
    <scope>NUCLEOTIDE SEQUENCE</scope>
    <source>
        <strain evidence="8">KCTC 22164</strain>
    </source>
</reference>
<proteinExistence type="predicted"/>
<evidence type="ECO:0000256" key="6">
    <source>
        <dbReference type="SAM" id="Phobius"/>
    </source>
</evidence>
<evidence type="ECO:0000313" key="8">
    <source>
        <dbReference type="EMBL" id="GGW86787.1"/>
    </source>
</evidence>
<dbReference type="PROSITE" id="PS51257">
    <property type="entry name" value="PROKAR_LIPOPROTEIN"/>
    <property type="match status" value="1"/>
</dbReference>
<feature type="transmembrane region" description="Helical" evidence="6">
    <location>
        <begin position="386"/>
        <end position="403"/>
    </location>
</feature>
<accession>A0A918MZD5</accession>
<dbReference type="InterPro" id="IPR038766">
    <property type="entry name" value="Membrane_comp_ABC_pdt"/>
</dbReference>
<protein>
    <submittedName>
        <fullName evidence="8">ABC transporter permease</fullName>
    </submittedName>
</protein>
<keyword evidence="4 6" id="KW-1133">Transmembrane helix</keyword>